<sequence length="487" mass="53282">MEFKITPNPDQPPPQQLGAAQPLPQRAGPPPRPAGNANAKGQAQPAADANAKAMDLLLKVEAEARQAETVGELAFLIANETMRLTRCRQVFVLQGRSDVYTVRAASSIGAVDRNAPRIRWVEAVIADLQKHKGLKSPNAFTLPAHCPPDDTEHKSFPYRFMNWQQFALRDGKVFGGMLLARETTWSEIDTLISRRLADTYAHAWAALTGERKLRRRLKIKPLLAAAAIATIALAFVPVPMTVLAPAAVSPIGPAVIAAPLDGVIDAILVNPDQRVAKGERLVQMSDVVLRNELAIAEQDVRVAQAKLMQVTQGAVSDPRLRAELAVTRSELAVASAKRDYARDMLERSDIRSPADGVAIYTDKRDWIGRPVTTGERIMEVADPSRMQLRIDVPVADAIAVAPGASVRAFLDSDPLRPAKATVVSASFEARMVEGDKLAYRIYAELEEPPQGMRLGIRGTAQIYGDRVFLGYYLFRKPIALMRQKFGL</sequence>
<dbReference type="Gene3D" id="2.40.30.170">
    <property type="match status" value="1"/>
</dbReference>
<evidence type="ECO:0000256" key="4">
    <source>
        <dbReference type="SAM" id="Phobius"/>
    </source>
</evidence>
<gene>
    <name evidence="5" type="ORF">J2T09_001901</name>
</gene>
<protein>
    <submittedName>
        <fullName evidence="5">Multidrug resistance efflux pump</fullName>
    </submittedName>
</protein>
<feature type="compositionally biased region" description="Low complexity" evidence="3">
    <location>
        <begin position="34"/>
        <end position="48"/>
    </location>
</feature>
<accession>A0ABT9PRR9</accession>
<evidence type="ECO:0000256" key="3">
    <source>
        <dbReference type="SAM" id="MobiDB-lite"/>
    </source>
</evidence>
<organism evidence="5 6">
    <name type="scientific">Neorhizobium huautlense</name>
    <dbReference type="NCBI Taxonomy" id="67774"/>
    <lineage>
        <taxon>Bacteria</taxon>
        <taxon>Pseudomonadati</taxon>
        <taxon>Pseudomonadota</taxon>
        <taxon>Alphaproteobacteria</taxon>
        <taxon>Hyphomicrobiales</taxon>
        <taxon>Rhizobiaceae</taxon>
        <taxon>Rhizobium/Agrobacterium group</taxon>
        <taxon>Neorhizobium</taxon>
    </lineage>
</organism>
<feature type="transmembrane region" description="Helical" evidence="4">
    <location>
        <begin position="221"/>
        <end position="240"/>
    </location>
</feature>
<dbReference type="Proteomes" id="UP001241472">
    <property type="component" value="Unassembled WGS sequence"/>
</dbReference>
<reference evidence="5 6" key="1">
    <citation type="submission" date="2023-07" db="EMBL/GenBank/DDBJ databases">
        <title>Sorghum-associated microbial communities from plants grown in Nebraska, USA.</title>
        <authorList>
            <person name="Schachtman D."/>
        </authorList>
    </citation>
    <scope>NUCLEOTIDE SEQUENCE [LARGE SCALE GENOMIC DNA]</scope>
    <source>
        <strain evidence="5 6">DS1307</strain>
    </source>
</reference>
<dbReference type="InterPro" id="IPR050465">
    <property type="entry name" value="UPF0194_transport"/>
</dbReference>
<keyword evidence="6" id="KW-1185">Reference proteome</keyword>
<dbReference type="RefSeq" id="WP_306833588.1">
    <property type="nucleotide sequence ID" value="NZ_JAUSRF010000005.1"/>
</dbReference>
<name>A0ABT9PRR9_9HYPH</name>
<dbReference type="PANTHER" id="PTHR32347">
    <property type="entry name" value="EFFLUX SYSTEM COMPONENT YKNX-RELATED"/>
    <property type="match status" value="1"/>
</dbReference>
<dbReference type="EMBL" id="JAUSRF010000005">
    <property type="protein sequence ID" value="MDP9837149.1"/>
    <property type="molecule type" value="Genomic_DNA"/>
</dbReference>
<keyword evidence="4" id="KW-1133">Transmembrane helix</keyword>
<keyword evidence="4" id="KW-0812">Transmembrane</keyword>
<keyword evidence="2" id="KW-0175">Coiled coil</keyword>
<proteinExistence type="predicted"/>
<dbReference type="SUPFAM" id="SSF111369">
    <property type="entry name" value="HlyD-like secretion proteins"/>
    <property type="match status" value="1"/>
</dbReference>
<evidence type="ECO:0000256" key="1">
    <source>
        <dbReference type="ARBA" id="ARBA00004196"/>
    </source>
</evidence>
<comment type="subcellular location">
    <subcellularLocation>
        <location evidence="1">Cell envelope</location>
    </subcellularLocation>
</comment>
<keyword evidence="4" id="KW-0472">Membrane</keyword>
<dbReference type="PANTHER" id="PTHR32347:SF23">
    <property type="entry name" value="BLL5650 PROTEIN"/>
    <property type="match status" value="1"/>
</dbReference>
<feature type="compositionally biased region" description="Low complexity" evidence="3">
    <location>
        <begin position="16"/>
        <end position="26"/>
    </location>
</feature>
<evidence type="ECO:0000313" key="6">
    <source>
        <dbReference type="Proteomes" id="UP001241472"/>
    </source>
</evidence>
<evidence type="ECO:0000313" key="5">
    <source>
        <dbReference type="EMBL" id="MDP9837149.1"/>
    </source>
</evidence>
<evidence type="ECO:0000256" key="2">
    <source>
        <dbReference type="ARBA" id="ARBA00023054"/>
    </source>
</evidence>
<feature type="region of interest" description="Disordered" evidence="3">
    <location>
        <begin position="1"/>
        <end position="48"/>
    </location>
</feature>
<comment type="caution">
    <text evidence="5">The sequence shown here is derived from an EMBL/GenBank/DDBJ whole genome shotgun (WGS) entry which is preliminary data.</text>
</comment>